<evidence type="ECO:0000313" key="2">
    <source>
        <dbReference type="EMBL" id="QIH13015.1"/>
    </source>
</evidence>
<feature type="domain" description="Geminivirus AC4/5 conserved" evidence="1">
    <location>
        <begin position="12"/>
        <end position="45"/>
    </location>
</feature>
<gene>
    <name evidence="2" type="primary">C5</name>
</gene>
<sequence>MKFPHHLKPIPQIILHGCGTGLIIEHIKNLSKIHWAVSIRPSITNQEEHDLISVILLLNIFIHPDFT</sequence>
<organism evidence="2">
    <name type="scientific">Tomato yellow leaf curl virus</name>
    <dbReference type="NCBI Taxonomy" id="10832"/>
    <lineage>
        <taxon>Viruses</taxon>
        <taxon>Monodnaviria</taxon>
        <taxon>Shotokuvirae</taxon>
        <taxon>Cressdnaviricota</taxon>
        <taxon>Repensiviricetes</taxon>
        <taxon>Geplafuvirales</taxon>
        <taxon>Geminiviridae</taxon>
        <taxon>Begomovirus</taxon>
        <taxon>Begomovirus coheni</taxon>
    </lineage>
</organism>
<dbReference type="EMBL" id="MN503088">
    <property type="protein sequence ID" value="QIH13022.1"/>
    <property type="molecule type" value="Genomic_DNA"/>
</dbReference>
<dbReference type="InterPro" id="IPR006892">
    <property type="entry name" value="Gemini_AC4_5_cons_dom_1"/>
</dbReference>
<proteinExistence type="predicted"/>
<evidence type="ECO:0000259" key="1">
    <source>
        <dbReference type="Pfam" id="PF04807"/>
    </source>
</evidence>
<name>A0A6G7ADE9_9GEMI</name>
<protein>
    <submittedName>
        <fullName evidence="2">C5 protein</fullName>
    </submittedName>
</protein>
<dbReference type="Pfam" id="PF04807">
    <property type="entry name" value="Gemini_AC4_5"/>
    <property type="match status" value="1"/>
</dbReference>
<reference evidence="2" key="1">
    <citation type="submission" date="2019-09" db="EMBL/GenBank/DDBJ databases">
        <title>Yunnan Begomovirus Populations Are Highly Recombinant, Rapidly Evolving, and Segregated Based on Geographical Location.</title>
        <authorList>
            <person name="Zhao L."/>
            <person name="Zhong J."/>
            <person name="Li T."/>
            <person name="Ding M."/>
        </authorList>
    </citation>
    <scope>NUCLEOTIDE SEQUENCE</scope>
    <source>
        <strain evidence="2">YN4398</strain>
        <strain evidence="3">YN4400</strain>
    </source>
</reference>
<dbReference type="EMBL" id="MN503087">
    <property type="protein sequence ID" value="QIH13015.1"/>
    <property type="molecule type" value="Genomic_DNA"/>
</dbReference>
<accession>A0A6G7ADE9</accession>
<evidence type="ECO:0000313" key="3">
    <source>
        <dbReference type="EMBL" id="QIH13022.1"/>
    </source>
</evidence>